<name>Q45610_BACIU</name>
<dbReference type="InterPro" id="IPR011990">
    <property type="entry name" value="TPR-like_helical_dom_sf"/>
</dbReference>
<organism evidence="1">
    <name type="scientific">Bacillus subtilis</name>
    <dbReference type="NCBI Taxonomy" id="1423"/>
    <lineage>
        <taxon>Bacteria</taxon>
        <taxon>Bacillati</taxon>
        <taxon>Bacillota</taxon>
        <taxon>Bacilli</taxon>
        <taxon>Bacillales</taxon>
        <taxon>Bacillaceae</taxon>
        <taxon>Bacillus</taxon>
    </lineage>
</organism>
<reference evidence="1" key="5">
    <citation type="journal article" date="1995" name="DNA Res.">
        <title>Cloning and sequencing of a 36-kb region of the Bacillus subtilis genome between the gnt and iol operons.</title>
        <authorList>
            <person name="Yoshida K."/>
            <person name="Seki S."/>
            <person name="Fujimura M."/>
            <person name="Miwa Y."/>
            <person name="Fujita Y."/>
        </authorList>
    </citation>
    <scope>NUCLEOTIDE SEQUENCE</scope>
    <source>
        <strain evidence="1">168</strain>
    </source>
</reference>
<reference evidence="1" key="2">
    <citation type="journal article" date="1994" name="Gene">
        <title>A Bacillus subtilis bglA gene encoding phospho-beta-glucosidase is inducible and closely linked to a NADH dehydrogenase-encoding gene.</title>
        <authorList>
            <person name="Zhang J."/>
            <person name="Aronson A.I."/>
        </authorList>
    </citation>
    <scope>NUCLEOTIDE SEQUENCE</scope>
    <source>
        <strain evidence="1">168</strain>
    </source>
</reference>
<reference evidence="1" key="7">
    <citation type="submission" date="1995-11" db="EMBL/GenBank/DDBJ databases">
        <title>36kb sequence between gntZ and trnY of B. subtilis genome.</title>
        <authorList>
            <person name="Kasahara Y."/>
            <person name="Nakai S."/>
            <person name="Yoshikawa H."/>
            <person name="Ogasawara N."/>
        </authorList>
    </citation>
    <scope>NUCLEOTIDE SEQUENCE</scope>
    <source>
        <strain evidence="1">168</strain>
    </source>
</reference>
<accession>Q45610</accession>
<sequence length="113" mass="13446">MLIRELFKIKKKEQALSYYQDVKEKLTAEPNRICEAKIDILYAIYAEGGHAETFHLCKQHMDDLLSEKEYDSVRELSILAGERYRELELYKEAAHFFYEALQIEELIKRTEVI</sequence>
<reference evidence="1" key="4">
    <citation type="journal article" date="1994" name="Microbiology">
        <title>Isolation and characterization of a hydrogen peroxide resistant mutant of Bacillus subtilis.</title>
        <authorList>
            <person name="Hartford O.M."/>
            <person name="Dowds B.C.A."/>
        </authorList>
    </citation>
    <scope>NUCLEOTIDE SEQUENCE</scope>
    <source>
        <strain evidence="1">168</strain>
    </source>
</reference>
<gene>
    <name evidence="1" type="primary">yycL</name>
</gene>
<protein>
    <submittedName>
        <fullName evidence="1">YycL protein</fullName>
    </submittedName>
</protein>
<dbReference type="EMBL" id="D78193">
    <property type="protein sequence ID" value="BAA11290.1"/>
    <property type="molecule type" value="Genomic_DNA"/>
</dbReference>
<evidence type="ECO:0000313" key="1">
    <source>
        <dbReference type="EMBL" id="BAA11290.1"/>
    </source>
</evidence>
<reference evidence="1" key="6">
    <citation type="journal article" date="1995" name="J. Mol. Biol.">
        <title>Expression of the rocDEF operon involved in arginine catabolism in Bacillus subtilis.</title>
        <authorList>
            <person name="Gardan R."/>
            <person name="Rapoport G."/>
            <person name="Debarbouille M."/>
        </authorList>
    </citation>
    <scope>NUCLEOTIDE SEQUENCE</scope>
    <source>
        <strain evidence="1">168</strain>
    </source>
</reference>
<proteinExistence type="predicted"/>
<dbReference type="Gene3D" id="1.25.40.10">
    <property type="entry name" value="Tetratricopeptide repeat domain"/>
    <property type="match status" value="1"/>
</dbReference>
<dbReference type="AlphaFoldDB" id="Q45610"/>
<reference evidence="1" key="1">
    <citation type="journal article" date="1994" name="DNA Res.">
        <title>Systematic sequencing of the 180 kilobase region of the Bacillus subtilis chromosome containing the replication origin.</title>
        <authorList>
            <person name="Ogasawara N."/>
            <person name="Nakai S."/>
            <person name="Yoshikawa H."/>
        </authorList>
    </citation>
    <scope>NUCLEOTIDE SEQUENCE</scope>
    <source>
        <strain evidence="1">168</strain>
    </source>
</reference>
<reference evidence="1" key="3">
    <citation type="journal article" date="1994" name="J. Bacteriol.">
        <title>RocR, a novel regulatory protein controlling arginine utilization in Bacillus subtilis, belongs to the NtrC/NifA family of transcriptional activators.</title>
        <authorList>
            <person name="Calogero S."/>
            <person name="Gardan R."/>
            <person name="Glaser P."/>
            <person name="Schweitzer J."/>
            <person name="Rapoport G."/>
            <person name="Debarbouille M."/>
        </authorList>
    </citation>
    <scope>NUCLEOTIDE SEQUENCE</scope>
    <source>
        <strain evidence="1">168</strain>
    </source>
</reference>